<dbReference type="Proteomes" id="UP001348817">
    <property type="component" value="Chromosome"/>
</dbReference>
<dbReference type="RefSeq" id="WP_338393985.1">
    <property type="nucleotide sequence ID" value="NZ_AP025314.1"/>
</dbReference>
<dbReference type="PROSITE" id="PS50880">
    <property type="entry name" value="TOPRIM"/>
    <property type="match status" value="1"/>
</dbReference>
<keyword evidence="1 12" id="KW-0240">DNA-directed RNA polymerase</keyword>
<dbReference type="InterPro" id="IPR013264">
    <property type="entry name" value="DNAG_N"/>
</dbReference>
<dbReference type="GO" id="GO:0003899">
    <property type="term" value="F:DNA-directed RNA polymerase activity"/>
    <property type="evidence" value="ECO:0007669"/>
    <property type="project" value="UniProtKB-UniRule"/>
</dbReference>
<gene>
    <name evidence="12 17" type="primary">dnaG</name>
    <name evidence="17" type="ORF">FUAX_11810</name>
</gene>
<dbReference type="InterPro" id="IPR036977">
    <property type="entry name" value="DNA_primase_Znf_CHC2"/>
</dbReference>
<evidence type="ECO:0000256" key="5">
    <source>
        <dbReference type="ARBA" id="ARBA00022705"/>
    </source>
</evidence>
<dbReference type="GO" id="GO:0005737">
    <property type="term" value="C:cytoplasm"/>
    <property type="evidence" value="ECO:0007669"/>
    <property type="project" value="TreeGrafter"/>
</dbReference>
<dbReference type="GO" id="GO:1990077">
    <property type="term" value="C:primosome complex"/>
    <property type="evidence" value="ECO:0007669"/>
    <property type="project" value="UniProtKB-KW"/>
</dbReference>
<dbReference type="SMART" id="SM00493">
    <property type="entry name" value="TOPRIM"/>
    <property type="match status" value="1"/>
</dbReference>
<keyword evidence="8 12" id="KW-0862">Zinc</keyword>
<keyword evidence="6 12" id="KW-0479">Metal-binding</keyword>
<dbReference type="KEGG" id="fax:FUAX_11810"/>
<evidence type="ECO:0000256" key="3">
    <source>
        <dbReference type="ARBA" id="ARBA00022679"/>
    </source>
</evidence>
<reference evidence="17 18" key="1">
    <citation type="submission" date="2021-12" db="EMBL/GenBank/DDBJ databases">
        <title>Genome sequencing of bacteria with rrn-lacking chromosome and rrn-plasmid.</title>
        <authorList>
            <person name="Anda M."/>
            <person name="Iwasaki W."/>
        </authorList>
    </citation>
    <scope>NUCLEOTIDE SEQUENCE [LARGE SCALE GENOMIC DNA]</scope>
    <source>
        <strain evidence="17 18">DSM 100852</strain>
    </source>
</reference>
<dbReference type="PIRSF" id="PIRSF002811">
    <property type="entry name" value="DnaG"/>
    <property type="match status" value="1"/>
</dbReference>
<dbReference type="GO" id="GO:0006269">
    <property type="term" value="P:DNA replication, synthesis of primer"/>
    <property type="evidence" value="ECO:0007669"/>
    <property type="project" value="UniProtKB-UniRule"/>
</dbReference>
<evidence type="ECO:0000256" key="4">
    <source>
        <dbReference type="ARBA" id="ARBA00022695"/>
    </source>
</evidence>
<dbReference type="InterPro" id="IPR030846">
    <property type="entry name" value="DnaG_bac"/>
</dbReference>
<feature type="compositionally biased region" description="Pro residues" evidence="15">
    <location>
        <begin position="454"/>
        <end position="468"/>
    </location>
</feature>
<organism evidence="17 18">
    <name type="scientific">Fulvitalea axinellae</name>
    <dbReference type="NCBI Taxonomy" id="1182444"/>
    <lineage>
        <taxon>Bacteria</taxon>
        <taxon>Pseudomonadati</taxon>
        <taxon>Bacteroidota</taxon>
        <taxon>Cytophagia</taxon>
        <taxon>Cytophagales</taxon>
        <taxon>Persicobacteraceae</taxon>
        <taxon>Fulvitalea</taxon>
    </lineage>
</organism>
<evidence type="ECO:0000256" key="12">
    <source>
        <dbReference type="HAMAP-Rule" id="MF_00974"/>
    </source>
</evidence>
<dbReference type="FunFam" id="3.40.1360.10:FF:000002">
    <property type="entry name" value="DNA primase"/>
    <property type="match status" value="1"/>
</dbReference>
<dbReference type="EC" id="2.7.7.101" evidence="12"/>
<feature type="region of interest" description="Disordered" evidence="15">
    <location>
        <begin position="434"/>
        <end position="468"/>
    </location>
</feature>
<comment type="domain">
    <text evidence="12">Contains an N-terminal zinc-binding domain, a central core domain that contains the primase activity, and a C-terminal DnaB-binding domain.</text>
</comment>
<sequence length="669" mass="75341">MGISQYTIQTIRERADIEDVVSDFLTLKKKGGNLWACCPFHDEKTPSFSVAPAKGIYKCFGCGASGDSINFVMELEGLSYPEAIRYLGKKYGIDIEETDEDPAKVLVQKEKDGLMVTLNFGRTYFEENLWRAGEGKSVGLSYFKERGFTEDTIRKFQLGYSMSSWDGLLKAGKEKGFTEEQLEKAGLIITKEERSYDRFRSRVVFPIHNLAGKAIAFGARILTSDKNQPKYLNSPETEAYVKSKVLYGIHQAKNSIRRQDNCYLVEGYTDVISLHQAGVENVVASSGTSLTEDQIRLIGRFTKNVTVLFDGDAAGIKASLRGIDMILAGGMNVRVVAFPEGEDPDSYARKLGGESFQSYLEREAVDFITFKTSLYVKESEGDPVKRAETIKSIVGSVAKVPDTVKRAVYLKECARLLEIEEKVLLQEMNRLHREESIRQSKAATRARYAERSQTPPPAPPQGNYPPPEIMAEMEAGLVPPPEAQSMPAVREDRTLDRMVALQERESLRLLLNYGLNELEENYKLCDYILSELEGVKFTTPAYKEVLELFKKGLASGIVPEAKTMLGQTEDEEVRKAIVDVVSQKWQLSPNWMDRHQINVTQEPDNLRHSAYTGILRLKLRMVTKMVSESMTELRYITDEIKLVEQLRVIQALKKAENEIGKCLGVTLNR</sequence>
<dbReference type="Pfam" id="PF13155">
    <property type="entry name" value="Toprim_2"/>
    <property type="match status" value="1"/>
</dbReference>
<keyword evidence="9" id="KW-0460">Magnesium</keyword>
<dbReference type="SUPFAM" id="SSF57783">
    <property type="entry name" value="Zinc beta-ribbon"/>
    <property type="match status" value="1"/>
</dbReference>
<accession>A0AAU9D301</accession>
<name>A0AAU9D301_9BACT</name>
<dbReference type="Gene3D" id="3.40.1360.10">
    <property type="match status" value="1"/>
</dbReference>
<keyword evidence="11 12" id="KW-0804">Transcription</keyword>
<dbReference type="InterPro" id="IPR050219">
    <property type="entry name" value="DnaG_primase"/>
</dbReference>
<dbReference type="GO" id="GO:0008270">
    <property type="term" value="F:zinc ion binding"/>
    <property type="evidence" value="ECO:0007669"/>
    <property type="project" value="UniProtKB-UniRule"/>
</dbReference>
<keyword evidence="5 12" id="KW-0235">DNA replication</keyword>
<dbReference type="SMART" id="SM00400">
    <property type="entry name" value="ZnF_CHCC"/>
    <property type="match status" value="1"/>
</dbReference>
<evidence type="ECO:0000256" key="2">
    <source>
        <dbReference type="ARBA" id="ARBA00022515"/>
    </source>
</evidence>
<dbReference type="InterPro" id="IPR034151">
    <property type="entry name" value="TOPRIM_DnaG_bac"/>
</dbReference>
<dbReference type="PANTHER" id="PTHR30313">
    <property type="entry name" value="DNA PRIMASE"/>
    <property type="match status" value="1"/>
</dbReference>
<dbReference type="Gene3D" id="3.90.580.10">
    <property type="entry name" value="Zinc finger, CHC2-type domain"/>
    <property type="match status" value="1"/>
</dbReference>
<dbReference type="InterPro" id="IPR002694">
    <property type="entry name" value="Znf_CHC2"/>
</dbReference>
<feature type="zinc finger region" description="CHC2-type" evidence="12 14">
    <location>
        <begin position="38"/>
        <end position="62"/>
    </location>
</feature>
<feature type="domain" description="Toprim" evidence="16">
    <location>
        <begin position="260"/>
        <end position="341"/>
    </location>
</feature>
<evidence type="ECO:0000256" key="6">
    <source>
        <dbReference type="ARBA" id="ARBA00022723"/>
    </source>
</evidence>
<comment type="cofactor">
    <cofactor evidence="12 13 14">
        <name>Zn(2+)</name>
        <dbReference type="ChEBI" id="CHEBI:29105"/>
    </cofactor>
    <text evidence="12 13 14">Binds 1 zinc ion per monomer.</text>
</comment>
<dbReference type="Pfam" id="PF01807">
    <property type="entry name" value="Zn_ribbon_DnaG"/>
    <property type="match status" value="1"/>
</dbReference>
<evidence type="ECO:0000256" key="10">
    <source>
        <dbReference type="ARBA" id="ARBA00023125"/>
    </source>
</evidence>
<evidence type="ECO:0000256" key="7">
    <source>
        <dbReference type="ARBA" id="ARBA00022771"/>
    </source>
</evidence>
<dbReference type="InterPro" id="IPR037068">
    <property type="entry name" value="DNA_primase_core_N_sf"/>
</dbReference>
<evidence type="ECO:0000313" key="17">
    <source>
        <dbReference type="EMBL" id="BDD08749.1"/>
    </source>
</evidence>
<keyword evidence="3 12" id="KW-0808">Transferase</keyword>
<dbReference type="Gene3D" id="3.90.980.10">
    <property type="entry name" value="DNA primase, catalytic core, N-terminal domain"/>
    <property type="match status" value="1"/>
</dbReference>
<dbReference type="PANTHER" id="PTHR30313:SF2">
    <property type="entry name" value="DNA PRIMASE"/>
    <property type="match status" value="1"/>
</dbReference>
<dbReference type="SUPFAM" id="SSF56731">
    <property type="entry name" value="DNA primase core"/>
    <property type="match status" value="1"/>
</dbReference>
<dbReference type="AlphaFoldDB" id="A0AAU9D301"/>
<dbReference type="HAMAP" id="MF_00974">
    <property type="entry name" value="DNA_primase_DnaG"/>
    <property type="match status" value="1"/>
</dbReference>
<dbReference type="GO" id="GO:0000428">
    <property type="term" value="C:DNA-directed RNA polymerase complex"/>
    <property type="evidence" value="ECO:0007669"/>
    <property type="project" value="UniProtKB-KW"/>
</dbReference>
<protein>
    <recommendedName>
        <fullName evidence="12 13">DNA primase</fullName>
        <ecNumber evidence="12">2.7.7.101</ecNumber>
    </recommendedName>
</protein>
<keyword evidence="4 12" id="KW-0548">Nucleotidyltransferase</keyword>
<dbReference type="Pfam" id="PF08275">
    <property type="entry name" value="DNAG_N"/>
    <property type="match status" value="1"/>
</dbReference>
<comment type="function">
    <text evidence="12 13">RNA polymerase that catalyzes the synthesis of short RNA molecules used as primers for DNA polymerase during DNA replication.</text>
</comment>
<dbReference type="EMBL" id="AP025314">
    <property type="protein sequence ID" value="BDD08749.1"/>
    <property type="molecule type" value="Genomic_DNA"/>
</dbReference>
<evidence type="ECO:0000256" key="9">
    <source>
        <dbReference type="ARBA" id="ARBA00022842"/>
    </source>
</evidence>
<keyword evidence="2 12" id="KW-0639">Primosome</keyword>
<dbReference type="FunFam" id="3.90.580.10:FF:000001">
    <property type="entry name" value="DNA primase"/>
    <property type="match status" value="1"/>
</dbReference>
<evidence type="ECO:0000256" key="8">
    <source>
        <dbReference type="ARBA" id="ARBA00022833"/>
    </source>
</evidence>
<dbReference type="CDD" id="cd03364">
    <property type="entry name" value="TOPRIM_DnaG_primases"/>
    <property type="match status" value="1"/>
</dbReference>
<dbReference type="InterPro" id="IPR019475">
    <property type="entry name" value="DNA_primase_DnaB-bd"/>
</dbReference>
<comment type="subunit">
    <text evidence="12">Monomer. Interacts with DnaB.</text>
</comment>
<comment type="similarity">
    <text evidence="12 13">Belongs to the DnaG primase family.</text>
</comment>
<evidence type="ECO:0000256" key="1">
    <source>
        <dbReference type="ARBA" id="ARBA00022478"/>
    </source>
</evidence>
<dbReference type="GO" id="GO:0003677">
    <property type="term" value="F:DNA binding"/>
    <property type="evidence" value="ECO:0007669"/>
    <property type="project" value="UniProtKB-KW"/>
</dbReference>
<evidence type="ECO:0000256" key="11">
    <source>
        <dbReference type="ARBA" id="ARBA00023163"/>
    </source>
</evidence>
<dbReference type="InterPro" id="IPR006171">
    <property type="entry name" value="TOPRIM_dom"/>
</dbReference>
<keyword evidence="10 12" id="KW-0238">DNA-binding</keyword>
<dbReference type="NCBIfam" id="TIGR01391">
    <property type="entry name" value="dnaG"/>
    <property type="match status" value="1"/>
</dbReference>
<evidence type="ECO:0000259" key="16">
    <source>
        <dbReference type="PROSITE" id="PS50880"/>
    </source>
</evidence>
<dbReference type="Pfam" id="PF10410">
    <property type="entry name" value="DnaB_bind"/>
    <property type="match status" value="1"/>
</dbReference>
<proteinExistence type="inferred from homology"/>
<comment type="catalytic activity">
    <reaction evidence="12">
        <text>ssDNA + n NTP = ssDNA/pppN(pN)n-1 hybrid + (n-1) diphosphate.</text>
        <dbReference type="EC" id="2.7.7.101"/>
    </reaction>
</comment>
<evidence type="ECO:0000256" key="13">
    <source>
        <dbReference type="PIRNR" id="PIRNR002811"/>
    </source>
</evidence>
<evidence type="ECO:0000256" key="14">
    <source>
        <dbReference type="PIRSR" id="PIRSR002811-1"/>
    </source>
</evidence>
<evidence type="ECO:0000313" key="18">
    <source>
        <dbReference type="Proteomes" id="UP001348817"/>
    </source>
</evidence>
<evidence type="ECO:0000256" key="15">
    <source>
        <dbReference type="SAM" id="MobiDB-lite"/>
    </source>
</evidence>
<keyword evidence="7 12" id="KW-0863">Zinc-finger</keyword>
<dbReference type="InterPro" id="IPR006295">
    <property type="entry name" value="DNA_primase_DnaG"/>
</dbReference>
<keyword evidence="18" id="KW-1185">Reference proteome</keyword>